<keyword evidence="1" id="KW-0175">Coiled coil</keyword>
<organism evidence="4 5">
    <name type="scientific">Ceutorhynchus assimilis</name>
    <name type="common">cabbage seed weevil</name>
    <dbReference type="NCBI Taxonomy" id="467358"/>
    <lineage>
        <taxon>Eukaryota</taxon>
        <taxon>Metazoa</taxon>
        <taxon>Ecdysozoa</taxon>
        <taxon>Arthropoda</taxon>
        <taxon>Hexapoda</taxon>
        <taxon>Insecta</taxon>
        <taxon>Pterygota</taxon>
        <taxon>Neoptera</taxon>
        <taxon>Endopterygota</taxon>
        <taxon>Coleoptera</taxon>
        <taxon>Polyphaga</taxon>
        <taxon>Cucujiformia</taxon>
        <taxon>Curculionidae</taxon>
        <taxon>Ceutorhynchinae</taxon>
        <taxon>Ceutorhynchus</taxon>
    </lineage>
</organism>
<dbReference type="EMBL" id="OU892279">
    <property type="protein sequence ID" value="CAH1128525.1"/>
    <property type="molecule type" value="Genomic_DNA"/>
</dbReference>
<evidence type="ECO:0000256" key="2">
    <source>
        <dbReference type="SAM" id="MobiDB-lite"/>
    </source>
</evidence>
<evidence type="ECO:0000256" key="1">
    <source>
        <dbReference type="SAM" id="Coils"/>
    </source>
</evidence>
<dbReference type="AlphaFoldDB" id="A0A9P0DLV2"/>
<dbReference type="GO" id="GO:0003700">
    <property type="term" value="F:DNA-binding transcription factor activity"/>
    <property type="evidence" value="ECO:0007669"/>
    <property type="project" value="InterPro"/>
</dbReference>
<gene>
    <name evidence="4" type="ORF">CEUTPL_LOCUS7268</name>
</gene>
<feature type="coiled-coil region" evidence="1">
    <location>
        <begin position="59"/>
        <end position="93"/>
    </location>
</feature>
<proteinExistence type="predicted"/>
<evidence type="ECO:0000259" key="3">
    <source>
        <dbReference type="Pfam" id="PF00170"/>
    </source>
</evidence>
<dbReference type="GO" id="GO:0005634">
    <property type="term" value="C:nucleus"/>
    <property type="evidence" value="ECO:0007669"/>
    <property type="project" value="UniProtKB-ARBA"/>
</dbReference>
<dbReference type="Gene3D" id="1.20.5.170">
    <property type="match status" value="1"/>
</dbReference>
<dbReference type="OrthoDB" id="6606299at2759"/>
<reference evidence="4" key="1">
    <citation type="submission" date="2022-01" db="EMBL/GenBank/DDBJ databases">
        <authorList>
            <person name="King R."/>
        </authorList>
    </citation>
    <scope>NUCLEOTIDE SEQUENCE</scope>
</reference>
<dbReference type="Proteomes" id="UP001152799">
    <property type="component" value="Chromosome 3"/>
</dbReference>
<protein>
    <recommendedName>
        <fullName evidence="3">BZIP domain-containing protein</fullName>
    </recommendedName>
</protein>
<keyword evidence="5" id="KW-1185">Reference proteome</keyword>
<dbReference type="InterPro" id="IPR046347">
    <property type="entry name" value="bZIP_sf"/>
</dbReference>
<accession>A0A9P0DLV2</accession>
<evidence type="ECO:0000313" key="5">
    <source>
        <dbReference type="Proteomes" id="UP001152799"/>
    </source>
</evidence>
<dbReference type="SUPFAM" id="SSF57959">
    <property type="entry name" value="Leucine zipper domain"/>
    <property type="match status" value="1"/>
</dbReference>
<feature type="region of interest" description="Disordered" evidence="2">
    <location>
        <begin position="1"/>
        <end position="35"/>
    </location>
</feature>
<dbReference type="InterPro" id="IPR004827">
    <property type="entry name" value="bZIP"/>
</dbReference>
<dbReference type="Pfam" id="PF00170">
    <property type="entry name" value="bZIP_1"/>
    <property type="match status" value="1"/>
</dbReference>
<name>A0A9P0DLV2_9CUCU</name>
<feature type="domain" description="BZIP" evidence="3">
    <location>
        <begin position="43"/>
        <end position="95"/>
    </location>
</feature>
<sequence>MMSKRSRYVSESTCTSDEEMDYPRNNQQARSRKPTRIPKCFTKNALMARENRLRKKQYIASLEQQASTLKEANKDLNKLLSNQSCTIDNLKKEVKYLKNVLANSSSIGKLLQAINAGTGMAVSTSINKKLSIPIAKKNVPENVSRHPWEETATYPTYPTPESTMSSPNFQQLDNELLLDMDIPIEMDNEELLEILNEDVLESPIMDEHNYYNSFKGEADEETVTEEEEEDDGICLHVSKNKVSLEFCQSCSDKAAS</sequence>
<evidence type="ECO:0000313" key="4">
    <source>
        <dbReference type="EMBL" id="CAH1128525.1"/>
    </source>
</evidence>